<name>A0A5M9WYR4_PAEAM</name>
<sequence length="167" mass="19259">MTLATLYQVWEQQVRELSFEEITRHHHFVDKKGMKLEFKNFCTTFGEIKNLFLNSDWQPTSVTSWDTINELQLVQNVIKHGDGAAADQLKSIQPGYFKEVNGTLIMDLYNSTLNEIALSIPNTAIVEGQEHGPIEVANLAAFLFYRYKFLSLARDKNLYRLPKRTTT</sequence>
<evidence type="ECO:0000313" key="1">
    <source>
        <dbReference type="EMBL" id="KAA8786725.1"/>
    </source>
</evidence>
<reference evidence="1 2" key="1">
    <citation type="journal article" date="2019" name="J. Ind. Microbiol. Biotechnol.">
        <title>Paenibacillus amylolyticus 27C64 has a diverse set of carbohydrate-active enzymes and complete pectin deconstruction system.</title>
        <authorList>
            <person name="Keggi C."/>
            <person name="Doran-Peterson J."/>
        </authorList>
    </citation>
    <scope>NUCLEOTIDE SEQUENCE [LARGE SCALE GENOMIC DNA]</scope>
    <source>
        <strain evidence="1 2">27C64</strain>
    </source>
</reference>
<protein>
    <submittedName>
        <fullName evidence="1">Uncharacterized protein</fullName>
    </submittedName>
</protein>
<gene>
    <name evidence="1" type="ORF">EC604_23130</name>
</gene>
<dbReference type="Proteomes" id="UP000323664">
    <property type="component" value="Unassembled WGS sequence"/>
</dbReference>
<accession>A0A5M9WYR4</accession>
<proteinExistence type="predicted"/>
<dbReference type="AlphaFoldDB" id="A0A5M9WYR4"/>
<dbReference type="OrthoDB" id="1354489at2"/>
<comment type="caution">
    <text evidence="1">The sequence shown here is derived from an EMBL/GenBank/DDBJ whole genome shotgun (WGS) entry which is preliminary data.</text>
</comment>
<organism evidence="1 2">
    <name type="scientific">Paenibacillus amylolyticus</name>
    <dbReference type="NCBI Taxonomy" id="1451"/>
    <lineage>
        <taxon>Bacteria</taxon>
        <taxon>Bacillati</taxon>
        <taxon>Bacillota</taxon>
        <taxon>Bacilli</taxon>
        <taxon>Bacillales</taxon>
        <taxon>Paenibacillaceae</taxon>
        <taxon>Paenibacillus</taxon>
    </lineage>
</organism>
<dbReference type="EMBL" id="RIAS01000016">
    <property type="protein sequence ID" value="KAA8786725.1"/>
    <property type="molecule type" value="Genomic_DNA"/>
</dbReference>
<evidence type="ECO:0000313" key="2">
    <source>
        <dbReference type="Proteomes" id="UP000323664"/>
    </source>
</evidence>